<dbReference type="InterPro" id="IPR029069">
    <property type="entry name" value="HotDog_dom_sf"/>
</dbReference>
<dbReference type="SUPFAM" id="SSF54637">
    <property type="entry name" value="Thioesterase/thiol ester dehydrase-isomerase"/>
    <property type="match status" value="2"/>
</dbReference>
<dbReference type="Gene3D" id="3.10.129.10">
    <property type="entry name" value="Hotdog Thioesterase"/>
    <property type="match status" value="1"/>
</dbReference>
<feature type="non-terminal residue" evidence="7">
    <location>
        <position position="1"/>
    </location>
</feature>
<dbReference type="GO" id="GO:0003857">
    <property type="term" value="F:(3S)-3-hydroxyacyl-CoA dehydrogenase (NAD+) activity"/>
    <property type="evidence" value="ECO:0007669"/>
    <property type="project" value="TreeGrafter"/>
</dbReference>
<protein>
    <recommendedName>
        <fullName evidence="9">MaoC-like domain-containing protein</fullName>
    </recommendedName>
</protein>
<dbReference type="GO" id="GO:0006635">
    <property type="term" value="P:fatty acid beta-oxidation"/>
    <property type="evidence" value="ECO:0007669"/>
    <property type="project" value="TreeGrafter"/>
</dbReference>
<dbReference type="FunFam" id="3.10.129.10:FF:000013">
    <property type="entry name" value="Peroxisomal multifunctional enzyme type 2"/>
    <property type="match status" value="1"/>
</dbReference>
<evidence type="ECO:0000259" key="6">
    <source>
        <dbReference type="Pfam" id="PF22622"/>
    </source>
</evidence>
<keyword evidence="3" id="KW-0576">Peroxisome</keyword>
<dbReference type="InterPro" id="IPR054357">
    <property type="entry name" value="MFE-2_N"/>
</dbReference>
<evidence type="ECO:0000256" key="1">
    <source>
        <dbReference type="ARBA" id="ARBA00004275"/>
    </source>
</evidence>
<feature type="domain" description="MaoC-like" evidence="5">
    <location>
        <begin position="180"/>
        <end position="292"/>
    </location>
</feature>
<name>A0A8S3GUK4_9BILA</name>
<comment type="similarity">
    <text evidence="2">Belongs to the short-chain dehydrogenases/reductases (SDR) family.</text>
</comment>
<evidence type="ECO:0000313" key="8">
    <source>
        <dbReference type="Proteomes" id="UP000676336"/>
    </source>
</evidence>
<evidence type="ECO:0000256" key="3">
    <source>
        <dbReference type="ARBA" id="ARBA00023140"/>
    </source>
</evidence>
<dbReference type="CDD" id="cd03448">
    <property type="entry name" value="HDE_HSD"/>
    <property type="match status" value="1"/>
</dbReference>
<feature type="domain" description="Peroxisomal multifunctional enzyme type 2-like N-terminal" evidence="6">
    <location>
        <begin position="32"/>
        <end position="161"/>
    </location>
</feature>
<dbReference type="PANTHER" id="PTHR13078:SF56">
    <property type="entry name" value="PEROXISOMAL MULTIFUNCTIONAL ENZYME TYPE 2"/>
    <property type="match status" value="1"/>
</dbReference>
<gene>
    <name evidence="7" type="ORF">SMN809_LOCUS65828</name>
</gene>
<organism evidence="7 8">
    <name type="scientific">Rotaria magnacalcarata</name>
    <dbReference type="NCBI Taxonomy" id="392030"/>
    <lineage>
        <taxon>Eukaryota</taxon>
        <taxon>Metazoa</taxon>
        <taxon>Spiralia</taxon>
        <taxon>Gnathifera</taxon>
        <taxon>Rotifera</taxon>
        <taxon>Eurotatoria</taxon>
        <taxon>Bdelloidea</taxon>
        <taxon>Philodinida</taxon>
        <taxon>Philodinidae</taxon>
        <taxon>Rotaria</taxon>
    </lineage>
</organism>
<dbReference type="Pfam" id="PF01575">
    <property type="entry name" value="MaoC_dehydratas"/>
    <property type="match status" value="1"/>
</dbReference>
<dbReference type="EMBL" id="CAJOBI010312137">
    <property type="protein sequence ID" value="CAF5171620.1"/>
    <property type="molecule type" value="Genomic_DNA"/>
</dbReference>
<evidence type="ECO:0000259" key="5">
    <source>
        <dbReference type="Pfam" id="PF01575"/>
    </source>
</evidence>
<dbReference type="AlphaFoldDB" id="A0A8S3GUK4"/>
<accession>A0A8S3GUK4</accession>
<dbReference type="GO" id="GO:0018812">
    <property type="term" value="F:3-hydroxyacyl-CoA dehydratase activity"/>
    <property type="evidence" value="ECO:0007669"/>
    <property type="project" value="UniProtKB-ARBA"/>
</dbReference>
<dbReference type="PANTHER" id="PTHR13078">
    <property type="entry name" value="PEROXISOMAL MULTIFUNCTIONAL ENZYME TYPE 2-RELATED"/>
    <property type="match status" value="1"/>
</dbReference>
<evidence type="ECO:0000256" key="4">
    <source>
        <dbReference type="ARBA" id="ARBA00023239"/>
    </source>
</evidence>
<dbReference type="GO" id="GO:0005777">
    <property type="term" value="C:peroxisome"/>
    <property type="evidence" value="ECO:0007669"/>
    <property type="project" value="UniProtKB-SubCell"/>
</dbReference>
<keyword evidence="4" id="KW-0456">Lyase</keyword>
<dbReference type="Pfam" id="PF22622">
    <property type="entry name" value="MFE-2_hydrat-2_N"/>
    <property type="match status" value="1"/>
</dbReference>
<evidence type="ECO:0000256" key="2">
    <source>
        <dbReference type="ARBA" id="ARBA00006484"/>
    </source>
</evidence>
<comment type="caution">
    <text evidence="7">The sequence shown here is derived from an EMBL/GenBank/DDBJ whole genome shotgun (WGS) entry which is preliminary data.</text>
</comment>
<proteinExistence type="inferred from homology"/>
<sequence length="315" mass="34950">TQTDQVSHILDSIRKINNKDEEKGNEVFTQTYSYTSNQAILYALAVGCSLRQPNSLRFLYENHEQFSVLPTFAVIPCQSLSMSVMSSGKLGFDIDLLRILHGEQYVELFQPLPTSGTVTLKGKIVDVLDKGSGASIVYDVEMFDENEKLIALNQFVIFSVGSGGFGGKKTSEHQRPSLPAPKRKPDQICRETTTIDQAALYRLTGDSNPLHIDPSFATAAGFSRPILHGLCSFGYATRHVLHTYANDDSRLFKAIKVRFTKPVEPGQTIETHMWREGNRIFFEAKVPESNQTVLTGGYVDLHDVVLNTTTPGTAE</sequence>
<evidence type="ECO:0000313" key="7">
    <source>
        <dbReference type="EMBL" id="CAF5171620.1"/>
    </source>
</evidence>
<dbReference type="InterPro" id="IPR002539">
    <property type="entry name" value="MaoC-like_dom"/>
</dbReference>
<dbReference type="GO" id="GO:0044594">
    <property type="term" value="F:17-beta-hydroxysteroid dehydrogenase (NAD+) activity"/>
    <property type="evidence" value="ECO:0007669"/>
    <property type="project" value="TreeGrafter"/>
</dbReference>
<comment type="subcellular location">
    <subcellularLocation>
        <location evidence="1">Peroxisome</location>
    </subcellularLocation>
</comment>
<evidence type="ECO:0008006" key="9">
    <source>
        <dbReference type="Google" id="ProtNLM"/>
    </source>
</evidence>
<dbReference type="Proteomes" id="UP000676336">
    <property type="component" value="Unassembled WGS sequence"/>
</dbReference>
<reference evidence="7" key="1">
    <citation type="submission" date="2021-02" db="EMBL/GenBank/DDBJ databases">
        <authorList>
            <person name="Nowell W R."/>
        </authorList>
    </citation>
    <scope>NUCLEOTIDE SEQUENCE</scope>
</reference>